<dbReference type="PANTHER" id="PTHR37544:SF3">
    <property type="entry name" value="SPRAY"/>
    <property type="match status" value="1"/>
</dbReference>
<feature type="region of interest" description="Disordered" evidence="1">
    <location>
        <begin position="1"/>
        <end position="134"/>
    </location>
</feature>
<evidence type="ECO:0000256" key="2">
    <source>
        <dbReference type="SAM" id="Phobius"/>
    </source>
</evidence>
<accession>A0A9W4USW2</accession>
<name>A0A9W4USW2_9PLEO</name>
<evidence type="ECO:0000256" key="1">
    <source>
        <dbReference type="SAM" id="MobiDB-lite"/>
    </source>
</evidence>
<dbReference type="EMBL" id="CAOQHR010000010">
    <property type="protein sequence ID" value="CAI6340127.1"/>
    <property type="molecule type" value="Genomic_DNA"/>
</dbReference>
<feature type="transmembrane region" description="Helical" evidence="2">
    <location>
        <begin position="500"/>
        <end position="520"/>
    </location>
</feature>
<dbReference type="Pfam" id="PF11915">
    <property type="entry name" value="DUF3433"/>
    <property type="match status" value="2"/>
</dbReference>
<evidence type="ECO:0000313" key="4">
    <source>
        <dbReference type="Proteomes" id="UP001152607"/>
    </source>
</evidence>
<proteinExistence type="predicted"/>
<dbReference type="Proteomes" id="UP001152607">
    <property type="component" value="Unassembled WGS sequence"/>
</dbReference>
<dbReference type="OrthoDB" id="3248909at2759"/>
<dbReference type="InterPro" id="IPR021840">
    <property type="entry name" value="DUF3433"/>
</dbReference>
<dbReference type="PANTHER" id="PTHR37544">
    <property type="entry name" value="SPRAY-RELATED"/>
    <property type="match status" value="1"/>
</dbReference>
<protein>
    <submittedName>
        <fullName evidence="3">Uncharacterized protein</fullName>
    </submittedName>
</protein>
<sequence length="881" mass="98196">MEDTPFALRAGSSAIAKRQSVDNVPAALRAGSPSIVSPISASRPPLTRKNTSGSDRLSQLFPSRSSSTAPISPLDTPLLSKRNSFPSPITPPVDPTYNIPRAPAPPSFSDDTSYSSTPDAFSPTGAHQASQTRNGAHRFINRLASLRNPRSRGGEYNKLDDEESRFDRDRLGNVAEVDEPIGYDLSGIDGSISMDNINTRRGVLSATDAGGQEEDLNEAGYAAEYERLEAQLGAGMATVMEIQQPAGHGPSSREHAENGHRRVLSDPKIAQHEAEKTGEIVAITEITVDISDLTNDNHDMETRSALTVSQKDDNEKSYYFPPDPEKPSWRPFWMGWPWLSFLVLIALILAGLQEFICQLSLRKVREDPEGGLIQFTKAKELTVIAYFTWKYAPILFFIIYGIFWQITDFEVKRLEPYYQLSKENGATAAESLNMDYLTFMSWLVPLRALRHKQYAVIYVSLATLISSSLVPVLQSASVEMYPPRKERKSEGMKSIRIDPAWSRGVTVSLVFVAIFGLVLMRDMRRKSGLLSNPKGIAGIAAMATKSHILTDFRGLDTAPLEKIHKQLRHRRYNLHKSALWQGEFIRNSTEKIPDTGSDPRPLMLRLRAGIPYICYLFVFMVAIPSLLFIKGADIVVEKLPFLLTALATAVKVLWGTLNNDVRMLEPFYILAQGHAPPKILTLDYTGTNPIFLPVEALMNKHYLVSLVGTGAIMAEVLTVCVSGFSVNGQKFIAGHGGEGKTEEDDQWDRANTDQTFTSFWTSFCLSIAILIFLISVAVAVYLRRSHKFMPRQIGTMASVLAFIHQSKMLVNFVDTEEMDSSQMTRHLERKGKTYSLGWFSGRDGDDHCGIDEDPVLAPYQYGKDWTKTRLLGHQVGTWEHY</sequence>
<comment type="caution">
    <text evidence="3">The sequence shown here is derived from an EMBL/GenBank/DDBJ whole genome shotgun (WGS) entry which is preliminary data.</text>
</comment>
<feature type="transmembrane region" description="Helical" evidence="2">
    <location>
        <begin position="702"/>
        <end position="724"/>
    </location>
</feature>
<feature type="transmembrane region" description="Helical" evidence="2">
    <location>
        <begin position="383"/>
        <end position="406"/>
    </location>
</feature>
<feature type="transmembrane region" description="Helical" evidence="2">
    <location>
        <begin position="332"/>
        <end position="352"/>
    </location>
</feature>
<organism evidence="3 4">
    <name type="scientific">Periconia digitata</name>
    <dbReference type="NCBI Taxonomy" id="1303443"/>
    <lineage>
        <taxon>Eukaryota</taxon>
        <taxon>Fungi</taxon>
        <taxon>Dikarya</taxon>
        <taxon>Ascomycota</taxon>
        <taxon>Pezizomycotina</taxon>
        <taxon>Dothideomycetes</taxon>
        <taxon>Pleosporomycetidae</taxon>
        <taxon>Pleosporales</taxon>
        <taxon>Massarineae</taxon>
        <taxon>Periconiaceae</taxon>
        <taxon>Periconia</taxon>
    </lineage>
</organism>
<evidence type="ECO:0000313" key="3">
    <source>
        <dbReference type="EMBL" id="CAI6340127.1"/>
    </source>
</evidence>
<keyword evidence="2" id="KW-0812">Transmembrane</keyword>
<feature type="transmembrane region" description="Helical" evidence="2">
    <location>
        <begin position="456"/>
        <end position="474"/>
    </location>
</feature>
<feature type="compositionally biased region" description="Polar residues" evidence="1">
    <location>
        <begin position="109"/>
        <end position="134"/>
    </location>
</feature>
<dbReference type="AlphaFoldDB" id="A0A9W4USW2"/>
<feature type="transmembrane region" description="Helical" evidence="2">
    <location>
        <begin position="641"/>
        <end position="657"/>
    </location>
</feature>
<keyword evidence="2" id="KW-1133">Transmembrane helix</keyword>
<feature type="compositionally biased region" description="Polar residues" evidence="1">
    <location>
        <begin position="48"/>
        <end position="70"/>
    </location>
</feature>
<reference evidence="3" key="1">
    <citation type="submission" date="2023-01" db="EMBL/GenBank/DDBJ databases">
        <authorList>
            <person name="Van Ghelder C."/>
            <person name="Rancurel C."/>
        </authorList>
    </citation>
    <scope>NUCLEOTIDE SEQUENCE</scope>
    <source>
        <strain evidence="3">CNCM I-4278</strain>
    </source>
</reference>
<gene>
    <name evidence="3" type="ORF">PDIGIT_LOCUS13298</name>
</gene>
<feature type="transmembrane region" description="Helical" evidence="2">
    <location>
        <begin position="610"/>
        <end position="629"/>
    </location>
</feature>
<feature type="transmembrane region" description="Helical" evidence="2">
    <location>
        <begin position="759"/>
        <end position="782"/>
    </location>
</feature>
<keyword evidence="2" id="KW-0472">Membrane</keyword>
<feature type="transmembrane region" description="Helical" evidence="2">
    <location>
        <begin position="426"/>
        <end position="444"/>
    </location>
</feature>
<keyword evidence="4" id="KW-1185">Reference proteome</keyword>